<sequence>MFSMSTVLIAALAMNQPQPAPAASETPSALSAAAPAAMPVSEPAPASISEPAPAPALPLAAVGVAGARRIAAGTDVLLETLQPLSSATLKRGDKFGLRLAQALSVDGAPVLPAGTTGVGEVIHAERSRSGGKPGELLLAARYLEADGRQIPLRSFRVGAAGVDKSGKVIGLAASLSAAVGVFGVFAMFMRGGEIEIPAHTQAQARTAQDVDLTPAAATPVQTPLPAVTTEPPVTTQTGEVVQ</sequence>
<gene>
    <name evidence="3" type="ORF">LA76x_3646</name>
</gene>
<proteinExistence type="predicted"/>
<feature type="signal peptide" evidence="2">
    <location>
        <begin position="1"/>
        <end position="22"/>
    </location>
</feature>
<feature type="region of interest" description="Disordered" evidence="1">
    <location>
        <begin position="217"/>
        <end position="242"/>
    </location>
</feature>
<dbReference type="AlphaFoldDB" id="A0A0S2FE01"/>
<keyword evidence="2" id="KW-0732">Signal</keyword>
<evidence type="ECO:0000256" key="1">
    <source>
        <dbReference type="SAM" id="MobiDB-lite"/>
    </source>
</evidence>
<name>A0A0S2FE01_LYSAN</name>
<organism evidence="3 4">
    <name type="scientific">Lysobacter antibioticus</name>
    <dbReference type="NCBI Taxonomy" id="84531"/>
    <lineage>
        <taxon>Bacteria</taxon>
        <taxon>Pseudomonadati</taxon>
        <taxon>Pseudomonadota</taxon>
        <taxon>Gammaproteobacteria</taxon>
        <taxon>Lysobacterales</taxon>
        <taxon>Lysobacteraceae</taxon>
        <taxon>Lysobacter</taxon>
    </lineage>
</organism>
<keyword evidence="4" id="KW-1185">Reference proteome</keyword>
<dbReference type="KEGG" id="lab:LA76x_3646"/>
<evidence type="ECO:0000313" key="3">
    <source>
        <dbReference type="EMBL" id="ALN81768.1"/>
    </source>
</evidence>
<accession>A0A0S2FE01</accession>
<dbReference type="EMBL" id="CP011129">
    <property type="protein sequence ID" value="ALN81768.1"/>
    <property type="molecule type" value="Genomic_DNA"/>
</dbReference>
<dbReference type="PATRIC" id="fig|84531.8.peg.3663"/>
<protein>
    <submittedName>
        <fullName evidence="3">Uncharacterized protein</fullName>
    </submittedName>
</protein>
<dbReference type="STRING" id="84531.LA76x_3646"/>
<dbReference type="RefSeq" id="WP_057918715.1">
    <property type="nucleotide sequence ID" value="NZ_CP011129.1"/>
</dbReference>
<evidence type="ECO:0000313" key="4">
    <source>
        <dbReference type="Proteomes" id="UP000060787"/>
    </source>
</evidence>
<reference evidence="3 4" key="1">
    <citation type="journal article" date="2015" name="BMC Genomics">
        <title>Comparative genomics and metabolic profiling of the genus Lysobacter.</title>
        <authorList>
            <person name="de Bruijn I."/>
            <person name="Cheng X."/>
            <person name="de Jager V."/>
            <person name="Exposito R.G."/>
            <person name="Watrous J."/>
            <person name="Patel N."/>
            <person name="Postma J."/>
            <person name="Dorrestein P.C."/>
            <person name="Kobayashi D."/>
            <person name="Raaijmakers J.M."/>
        </authorList>
    </citation>
    <scope>NUCLEOTIDE SEQUENCE [LARGE SCALE GENOMIC DNA]</scope>
    <source>
        <strain evidence="3 4">76</strain>
    </source>
</reference>
<feature type="chain" id="PRO_5006596974" evidence="2">
    <location>
        <begin position="23"/>
        <end position="242"/>
    </location>
</feature>
<dbReference type="Proteomes" id="UP000060787">
    <property type="component" value="Chromosome"/>
</dbReference>
<evidence type="ECO:0000256" key="2">
    <source>
        <dbReference type="SAM" id="SignalP"/>
    </source>
</evidence>
<feature type="compositionally biased region" description="Polar residues" evidence="1">
    <location>
        <begin position="231"/>
        <end position="242"/>
    </location>
</feature>